<accession>A0A8S2FRP3</accession>
<sequence>MNTQETSDLIITHCCIGMSDEALARLPSRDNIKRRIRVLRQDKKLPSASNDPNFPNVPTALTVTSRGDKFLRCDTEPGNATIQLYRMLIFASSEQLDILQSCDYFLVDDTFKVVPEIFYQLYVVHAIYRGHVVPVVYSLLSRKNSDIYQRLINATVEFAPCWFPGSILLDLEKACINVYDSSFVNISLSGCYFHFRQNLHRQLQALGYQNRYQEDIKFAHNINKIAALAFIPPCDVLQAYSRLALDLDDDYQDILNYFEDTYKNLMDKL</sequence>
<dbReference type="Proteomes" id="UP000677228">
    <property type="component" value="Unassembled WGS sequence"/>
</dbReference>
<evidence type="ECO:0000313" key="4">
    <source>
        <dbReference type="Proteomes" id="UP000677228"/>
    </source>
</evidence>
<dbReference type="EMBL" id="CAJOBA010061888">
    <property type="protein sequence ID" value="CAF4334094.1"/>
    <property type="molecule type" value="Genomic_DNA"/>
</dbReference>
<organism evidence="2 4">
    <name type="scientific">Didymodactylos carnosus</name>
    <dbReference type="NCBI Taxonomy" id="1234261"/>
    <lineage>
        <taxon>Eukaryota</taxon>
        <taxon>Metazoa</taxon>
        <taxon>Spiralia</taxon>
        <taxon>Gnathifera</taxon>
        <taxon>Rotifera</taxon>
        <taxon>Eurotatoria</taxon>
        <taxon>Bdelloidea</taxon>
        <taxon>Philodinida</taxon>
        <taxon>Philodinidae</taxon>
        <taxon>Didymodactylos</taxon>
    </lineage>
</organism>
<dbReference type="EMBL" id="CAJNOK010039501">
    <property type="protein sequence ID" value="CAF1545261.1"/>
    <property type="molecule type" value="Genomic_DNA"/>
</dbReference>
<dbReference type="AlphaFoldDB" id="A0A8S2FRP3"/>
<comment type="caution">
    <text evidence="2">The sequence shown here is derived from an EMBL/GenBank/DDBJ whole genome shotgun (WGS) entry which is preliminary data.</text>
</comment>
<dbReference type="Proteomes" id="UP000682733">
    <property type="component" value="Unassembled WGS sequence"/>
</dbReference>
<dbReference type="Pfam" id="PF10551">
    <property type="entry name" value="MULE"/>
    <property type="match status" value="1"/>
</dbReference>
<dbReference type="InterPro" id="IPR018289">
    <property type="entry name" value="MULE_transposase_dom"/>
</dbReference>
<dbReference type="PANTHER" id="PTHR47160:SF10">
    <property type="entry name" value="MULE TRANSPOSASE DOMAIN-CONTAINING PROTEIN"/>
    <property type="match status" value="1"/>
</dbReference>
<proteinExistence type="predicted"/>
<evidence type="ECO:0000259" key="1">
    <source>
        <dbReference type="Pfam" id="PF10551"/>
    </source>
</evidence>
<protein>
    <recommendedName>
        <fullName evidence="1">MULE transposase domain-containing protein</fullName>
    </recommendedName>
</protein>
<evidence type="ECO:0000313" key="2">
    <source>
        <dbReference type="EMBL" id="CAF1545261.1"/>
    </source>
</evidence>
<evidence type="ECO:0000313" key="3">
    <source>
        <dbReference type="EMBL" id="CAF4334094.1"/>
    </source>
</evidence>
<reference evidence="2" key="1">
    <citation type="submission" date="2021-02" db="EMBL/GenBank/DDBJ databases">
        <authorList>
            <person name="Nowell W R."/>
        </authorList>
    </citation>
    <scope>NUCLEOTIDE SEQUENCE</scope>
</reference>
<feature type="domain" description="MULE transposase" evidence="1">
    <location>
        <begin position="106"/>
        <end position="198"/>
    </location>
</feature>
<dbReference type="PANTHER" id="PTHR47160">
    <property type="entry name" value="PUTATIVE-RELATED"/>
    <property type="match status" value="1"/>
</dbReference>
<gene>
    <name evidence="2" type="ORF">OVA965_LOCUS38987</name>
    <name evidence="3" type="ORF">TMI583_LOCUS40227</name>
</gene>
<name>A0A8S2FRP3_9BILA</name>